<reference evidence="1 2" key="1">
    <citation type="journal article" date="2014" name="BMC Genomics">
        <title>Oil accumulation mechanisms of the oleaginous microalga Chlorella protothecoides revealed through its genome, transcriptomes, and proteomes.</title>
        <authorList>
            <person name="Gao C."/>
            <person name="Wang Y."/>
            <person name="Shen Y."/>
            <person name="Yan D."/>
            <person name="He X."/>
            <person name="Dai J."/>
            <person name="Wu Q."/>
        </authorList>
    </citation>
    <scope>NUCLEOTIDE SEQUENCE [LARGE SCALE GENOMIC DNA]</scope>
    <source>
        <strain evidence="1 2">0710</strain>
    </source>
</reference>
<name>A0A087SD09_AUXPR</name>
<organism evidence="1 2">
    <name type="scientific">Auxenochlorella protothecoides</name>
    <name type="common">Green microalga</name>
    <name type="synonym">Chlorella protothecoides</name>
    <dbReference type="NCBI Taxonomy" id="3075"/>
    <lineage>
        <taxon>Eukaryota</taxon>
        <taxon>Viridiplantae</taxon>
        <taxon>Chlorophyta</taxon>
        <taxon>core chlorophytes</taxon>
        <taxon>Trebouxiophyceae</taxon>
        <taxon>Chlorellales</taxon>
        <taxon>Chlorellaceae</taxon>
        <taxon>Auxenochlorella</taxon>
    </lineage>
</organism>
<dbReference type="GeneID" id="23614263"/>
<dbReference type="Proteomes" id="UP000028924">
    <property type="component" value="Unassembled WGS sequence"/>
</dbReference>
<keyword evidence="2" id="KW-1185">Reference proteome</keyword>
<dbReference type="RefSeq" id="XP_011396487.1">
    <property type="nucleotide sequence ID" value="XM_011398185.1"/>
</dbReference>
<evidence type="ECO:0000313" key="2">
    <source>
        <dbReference type="Proteomes" id="UP000028924"/>
    </source>
</evidence>
<protein>
    <submittedName>
        <fullName evidence="1">Uncharacterized protein</fullName>
    </submittedName>
</protein>
<evidence type="ECO:0000313" key="1">
    <source>
        <dbReference type="EMBL" id="KFM23613.1"/>
    </source>
</evidence>
<dbReference type="AlphaFoldDB" id="A0A087SD09"/>
<dbReference type="EMBL" id="KL662095">
    <property type="protein sequence ID" value="KFM23613.1"/>
    <property type="molecule type" value="Genomic_DNA"/>
</dbReference>
<proteinExistence type="predicted"/>
<dbReference type="KEGG" id="apro:F751_2872"/>
<gene>
    <name evidence="1" type="ORF">F751_2872</name>
</gene>
<accession>A0A087SD09</accession>
<sequence>MGEGVKLGGFLKVITIQNEELRAYLFLHLVTRCILSEASTQRLKFTVTALDKEGHRHDLLRLLRRCDYALNCTQAFPAW</sequence>